<evidence type="ECO:0000313" key="1">
    <source>
        <dbReference type="EMBL" id="TEB23135.1"/>
    </source>
</evidence>
<organism evidence="1 2">
    <name type="scientific">Coprinellus micaceus</name>
    <name type="common">Glistening ink-cap mushroom</name>
    <name type="synonym">Coprinus micaceus</name>
    <dbReference type="NCBI Taxonomy" id="71717"/>
    <lineage>
        <taxon>Eukaryota</taxon>
        <taxon>Fungi</taxon>
        <taxon>Dikarya</taxon>
        <taxon>Basidiomycota</taxon>
        <taxon>Agaricomycotina</taxon>
        <taxon>Agaricomycetes</taxon>
        <taxon>Agaricomycetidae</taxon>
        <taxon>Agaricales</taxon>
        <taxon>Agaricineae</taxon>
        <taxon>Psathyrellaceae</taxon>
        <taxon>Coprinellus</taxon>
    </lineage>
</organism>
<keyword evidence="2" id="KW-1185">Reference proteome</keyword>
<gene>
    <name evidence="1" type="ORF">FA13DRAFT_1455769</name>
</gene>
<proteinExistence type="predicted"/>
<dbReference type="AlphaFoldDB" id="A0A4Y7SMR6"/>
<dbReference type="Proteomes" id="UP000298030">
    <property type="component" value="Unassembled WGS sequence"/>
</dbReference>
<protein>
    <submittedName>
        <fullName evidence="1">Uncharacterized protein</fullName>
    </submittedName>
</protein>
<dbReference type="EMBL" id="QPFP01000081">
    <property type="protein sequence ID" value="TEB23135.1"/>
    <property type="molecule type" value="Genomic_DNA"/>
</dbReference>
<accession>A0A4Y7SMR6</accession>
<reference evidence="1 2" key="1">
    <citation type="journal article" date="2019" name="Nat. Ecol. Evol.">
        <title>Megaphylogeny resolves global patterns of mushroom evolution.</title>
        <authorList>
            <person name="Varga T."/>
            <person name="Krizsan K."/>
            <person name="Foldi C."/>
            <person name="Dima B."/>
            <person name="Sanchez-Garcia M."/>
            <person name="Sanchez-Ramirez S."/>
            <person name="Szollosi G.J."/>
            <person name="Szarkandi J.G."/>
            <person name="Papp V."/>
            <person name="Albert L."/>
            <person name="Andreopoulos W."/>
            <person name="Angelini C."/>
            <person name="Antonin V."/>
            <person name="Barry K.W."/>
            <person name="Bougher N.L."/>
            <person name="Buchanan P."/>
            <person name="Buyck B."/>
            <person name="Bense V."/>
            <person name="Catcheside P."/>
            <person name="Chovatia M."/>
            <person name="Cooper J."/>
            <person name="Damon W."/>
            <person name="Desjardin D."/>
            <person name="Finy P."/>
            <person name="Geml J."/>
            <person name="Haridas S."/>
            <person name="Hughes K."/>
            <person name="Justo A."/>
            <person name="Karasinski D."/>
            <person name="Kautmanova I."/>
            <person name="Kiss B."/>
            <person name="Kocsube S."/>
            <person name="Kotiranta H."/>
            <person name="LaButti K.M."/>
            <person name="Lechner B.E."/>
            <person name="Liimatainen K."/>
            <person name="Lipzen A."/>
            <person name="Lukacs Z."/>
            <person name="Mihaltcheva S."/>
            <person name="Morgado L.N."/>
            <person name="Niskanen T."/>
            <person name="Noordeloos M.E."/>
            <person name="Ohm R.A."/>
            <person name="Ortiz-Santana B."/>
            <person name="Ovrebo C."/>
            <person name="Racz N."/>
            <person name="Riley R."/>
            <person name="Savchenko A."/>
            <person name="Shiryaev A."/>
            <person name="Soop K."/>
            <person name="Spirin V."/>
            <person name="Szebenyi C."/>
            <person name="Tomsovsky M."/>
            <person name="Tulloss R.E."/>
            <person name="Uehling J."/>
            <person name="Grigoriev I.V."/>
            <person name="Vagvolgyi C."/>
            <person name="Papp T."/>
            <person name="Martin F.M."/>
            <person name="Miettinen O."/>
            <person name="Hibbett D.S."/>
            <person name="Nagy L.G."/>
        </authorList>
    </citation>
    <scope>NUCLEOTIDE SEQUENCE [LARGE SCALE GENOMIC DNA]</scope>
    <source>
        <strain evidence="1 2">FP101781</strain>
    </source>
</reference>
<comment type="caution">
    <text evidence="1">The sequence shown here is derived from an EMBL/GenBank/DDBJ whole genome shotgun (WGS) entry which is preliminary data.</text>
</comment>
<evidence type="ECO:0000313" key="2">
    <source>
        <dbReference type="Proteomes" id="UP000298030"/>
    </source>
</evidence>
<name>A0A4Y7SMR6_COPMI</name>
<sequence length="164" mass="18233">MISKCGAEWGMCTVPPPRGAMSVSLPSRSHSFATGRGGSLRAEGIPVAMRYAEDTRANEVAVPRGGWRMKFEGCSKATQERMRGREKGKREVSRCTEYILPPKSKTDCRLRCPHFIGTVRYPNGVQVPCRSNDWGSRLKESLYIKKEGGSKLRTSRRINSGRGP</sequence>